<dbReference type="SMART" id="SM00382">
    <property type="entry name" value="AAA"/>
    <property type="match status" value="1"/>
</dbReference>
<accession>A0A2W1JDW9</accession>
<dbReference type="GO" id="GO:0005524">
    <property type="term" value="F:ATP binding"/>
    <property type="evidence" value="ECO:0007669"/>
    <property type="project" value="UniProtKB-KW"/>
</dbReference>
<dbReference type="AlphaFoldDB" id="A0A2W1JDW9"/>
<dbReference type="Proteomes" id="UP000248857">
    <property type="component" value="Unassembled WGS sequence"/>
</dbReference>
<keyword evidence="3" id="KW-0813">Transport</keyword>
<evidence type="ECO:0000313" key="9">
    <source>
        <dbReference type="Proteomes" id="UP000248857"/>
    </source>
</evidence>
<evidence type="ECO:0000256" key="5">
    <source>
        <dbReference type="ARBA" id="ARBA00022840"/>
    </source>
</evidence>
<comment type="caution">
    <text evidence="8">The sequence shown here is derived from an EMBL/GenBank/DDBJ whole genome shotgun (WGS) entry which is preliminary data.</text>
</comment>
<keyword evidence="4" id="KW-0547">Nucleotide-binding</keyword>
<gene>
    <name evidence="8" type="primary">tauB_1</name>
    <name evidence="8" type="ORF">C1752_04285</name>
</gene>
<dbReference type="EMBL" id="PQWO01000013">
    <property type="protein sequence ID" value="PZD71918.1"/>
    <property type="molecule type" value="Genomic_DNA"/>
</dbReference>
<dbReference type="PANTHER" id="PTHR42788">
    <property type="entry name" value="TAURINE IMPORT ATP-BINDING PROTEIN-RELATED"/>
    <property type="match status" value="1"/>
</dbReference>
<feature type="domain" description="ABC transporter" evidence="7">
    <location>
        <begin position="27"/>
        <end position="259"/>
    </location>
</feature>
<dbReference type="InterPro" id="IPR017871">
    <property type="entry name" value="ABC_transporter-like_CS"/>
</dbReference>
<dbReference type="InterPro" id="IPR003593">
    <property type="entry name" value="AAA+_ATPase"/>
</dbReference>
<dbReference type="PROSITE" id="PS00211">
    <property type="entry name" value="ABC_TRANSPORTER_1"/>
    <property type="match status" value="1"/>
</dbReference>
<dbReference type="GO" id="GO:0005886">
    <property type="term" value="C:plasma membrane"/>
    <property type="evidence" value="ECO:0007669"/>
    <property type="project" value="UniProtKB-SubCell"/>
</dbReference>
<proteinExistence type="inferred from homology"/>
<evidence type="ECO:0000313" key="8">
    <source>
        <dbReference type="EMBL" id="PZD71918.1"/>
    </source>
</evidence>
<dbReference type="InterPro" id="IPR050166">
    <property type="entry name" value="ABC_transporter_ATP-bind"/>
</dbReference>
<evidence type="ECO:0000259" key="7">
    <source>
        <dbReference type="PROSITE" id="PS50893"/>
    </source>
</evidence>
<dbReference type="CDD" id="cd03293">
    <property type="entry name" value="ABC_NrtD_SsuB_transporters"/>
    <property type="match status" value="1"/>
</dbReference>
<dbReference type="GO" id="GO:0016887">
    <property type="term" value="F:ATP hydrolysis activity"/>
    <property type="evidence" value="ECO:0007669"/>
    <property type="project" value="InterPro"/>
</dbReference>
<organism evidence="8 9">
    <name type="scientific">Acaryochloris thomasi RCC1774</name>
    <dbReference type="NCBI Taxonomy" id="1764569"/>
    <lineage>
        <taxon>Bacteria</taxon>
        <taxon>Bacillati</taxon>
        <taxon>Cyanobacteriota</taxon>
        <taxon>Cyanophyceae</taxon>
        <taxon>Acaryochloridales</taxon>
        <taxon>Acaryochloridaceae</taxon>
        <taxon>Acaryochloris</taxon>
        <taxon>Acaryochloris thomasi</taxon>
    </lineage>
</organism>
<evidence type="ECO:0000256" key="6">
    <source>
        <dbReference type="SAM" id="MobiDB-lite"/>
    </source>
</evidence>
<dbReference type="RefSeq" id="WP_233501711.1">
    <property type="nucleotide sequence ID" value="NZ_CAWNWM010000013.1"/>
</dbReference>
<dbReference type="SUPFAM" id="SSF52540">
    <property type="entry name" value="P-loop containing nucleoside triphosphate hydrolases"/>
    <property type="match status" value="1"/>
</dbReference>
<evidence type="ECO:0000256" key="2">
    <source>
        <dbReference type="ARBA" id="ARBA00009440"/>
    </source>
</evidence>
<dbReference type="EC" id="3.6.3.36" evidence="8"/>
<evidence type="ECO:0000256" key="1">
    <source>
        <dbReference type="ARBA" id="ARBA00004417"/>
    </source>
</evidence>
<feature type="region of interest" description="Disordered" evidence="6">
    <location>
        <begin position="1"/>
        <end position="22"/>
    </location>
</feature>
<comment type="subcellular location">
    <subcellularLocation>
        <location evidence="1">Cell inner membrane</location>
        <topology evidence="1">Peripheral membrane protein</topology>
    </subcellularLocation>
</comment>
<sequence>MASPSPTALQKPHLQRTEPANPVAEKLSVDKACKIFQLKGRKQLCAVDSVSFNVQQNEIGILLGPSGCGKSTILRMVAGLESISAGKILLSGHPIAGPGRDRGMVFQSYTSFPWLTVRENVEYGLKVNGIPRAERRDIANHFIDRVRLTQFRDAYPGQLSGGMRQRVAIARALANGPEILLMDEPFGALDPETRWQMQELLLDIVRTENMTVLMVTHDVDEALFLADKIVFLSSHPGTIREIIPAPRQGEAKPITKESMYEISEYIDLQKRIMHLMREVAHDPAR</sequence>
<dbReference type="Pfam" id="PF00005">
    <property type="entry name" value="ABC_tran"/>
    <property type="match status" value="1"/>
</dbReference>
<evidence type="ECO:0000256" key="4">
    <source>
        <dbReference type="ARBA" id="ARBA00022741"/>
    </source>
</evidence>
<keyword evidence="8" id="KW-0378">Hydrolase</keyword>
<comment type="similarity">
    <text evidence="2">Belongs to the ABC transporter superfamily. Nitrate/nitrite/cyanate uptake transporter (NitT) (TC 3.A.1.16) family.</text>
</comment>
<dbReference type="PROSITE" id="PS50893">
    <property type="entry name" value="ABC_TRANSPORTER_2"/>
    <property type="match status" value="1"/>
</dbReference>
<keyword evidence="9" id="KW-1185">Reference proteome</keyword>
<protein>
    <submittedName>
        <fullName evidence="8">Taurine import ATP-binding protein TauB</fullName>
        <ecNumber evidence="8">3.6.3.36</ecNumber>
    </submittedName>
</protein>
<keyword evidence="5 8" id="KW-0067">ATP-binding</keyword>
<evidence type="ECO:0000256" key="3">
    <source>
        <dbReference type="ARBA" id="ARBA00022448"/>
    </source>
</evidence>
<dbReference type="InterPro" id="IPR027417">
    <property type="entry name" value="P-loop_NTPase"/>
</dbReference>
<dbReference type="Gene3D" id="3.40.50.300">
    <property type="entry name" value="P-loop containing nucleotide triphosphate hydrolases"/>
    <property type="match status" value="1"/>
</dbReference>
<name>A0A2W1JDW9_9CYAN</name>
<reference evidence="8 9" key="1">
    <citation type="journal article" date="2018" name="Sci. Rep.">
        <title>A novel species of the marine cyanobacterium Acaryochloris with a unique pigment content and lifestyle.</title>
        <authorList>
            <person name="Partensky F."/>
            <person name="Six C."/>
            <person name="Ratin M."/>
            <person name="Garczarek L."/>
            <person name="Vaulot D."/>
            <person name="Probert I."/>
            <person name="Calteau A."/>
            <person name="Gourvil P."/>
            <person name="Marie D."/>
            <person name="Grebert T."/>
            <person name="Bouchier C."/>
            <person name="Le Panse S."/>
            <person name="Gachenot M."/>
            <person name="Rodriguez F."/>
            <person name="Garrido J.L."/>
        </authorList>
    </citation>
    <scope>NUCLEOTIDE SEQUENCE [LARGE SCALE GENOMIC DNA]</scope>
    <source>
        <strain evidence="8 9">RCC1774</strain>
    </source>
</reference>
<dbReference type="InterPro" id="IPR003439">
    <property type="entry name" value="ABC_transporter-like_ATP-bd"/>
</dbReference>
<dbReference type="PANTHER" id="PTHR42788:SF13">
    <property type="entry name" value="ALIPHATIC SULFONATES IMPORT ATP-BINDING PROTEIN SSUB"/>
    <property type="match status" value="1"/>
</dbReference>